<dbReference type="Proteomes" id="UP000275078">
    <property type="component" value="Unassembled WGS sequence"/>
</dbReference>
<sequence length="153" mass="16796">MAASHMEWTSPRDKTASLSGQIKRCFTILFGRKVGWIAPELCKQARPTSRTWVQPTRAWTALKHGKVALCLLLNLLEASNLAGIPCDCKETLEALIGIDTSLNSIVKARIGICVLGKPHGKEYPTGTHLIVAMIDHHVSNCMMGDSYIPRGEE</sequence>
<dbReference type="EMBL" id="ML119793">
    <property type="protein sequence ID" value="RPA74341.1"/>
    <property type="molecule type" value="Genomic_DNA"/>
</dbReference>
<dbReference type="AlphaFoldDB" id="A0A3N4HQK5"/>
<reference evidence="1 2" key="1">
    <citation type="journal article" date="2018" name="Nat. Ecol. Evol.">
        <title>Pezizomycetes genomes reveal the molecular basis of ectomycorrhizal truffle lifestyle.</title>
        <authorList>
            <person name="Murat C."/>
            <person name="Payen T."/>
            <person name="Noel B."/>
            <person name="Kuo A."/>
            <person name="Morin E."/>
            <person name="Chen J."/>
            <person name="Kohler A."/>
            <person name="Krizsan K."/>
            <person name="Balestrini R."/>
            <person name="Da Silva C."/>
            <person name="Montanini B."/>
            <person name="Hainaut M."/>
            <person name="Levati E."/>
            <person name="Barry K.W."/>
            <person name="Belfiori B."/>
            <person name="Cichocki N."/>
            <person name="Clum A."/>
            <person name="Dockter R.B."/>
            <person name="Fauchery L."/>
            <person name="Guy J."/>
            <person name="Iotti M."/>
            <person name="Le Tacon F."/>
            <person name="Lindquist E.A."/>
            <person name="Lipzen A."/>
            <person name="Malagnac F."/>
            <person name="Mello A."/>
            <person name="Molinier V."/>
            <person name="Miyauchi S."/>
            <person name="Poulain J."/>
            <person name="Riccioni C."/>
            <person name="Rubini A."/>
            <person name="Sitrit Y."/>
            <person name="Splivallo R."/>
            <person name="Traeger S."/>
            <person name="Wang M."/>
            <person name="Zifcakova L."/>
            <person name="Wipf D."/>
            <person name="Zambonelli A."/>
            <person name="Paolocci F."/>
            <person name="Nowrousian M."/>
            <person name="Ottonello S."/>
            <person name="Baldrian P."/>
            <person name="Spatafora J.W."/>
            <person name="Henrissat B."/>
            <person name="Nagy L.G."/>
            <person name="Aury J.M."/>
            <person name="Wincker P."/>
            <person name="Grigoriev I.V."/>
            <person name="Bonfante P."/>
            <person name="Martin F.M."/>
        </authorList>
    </citation>
    <scope>NUCLEOTIDE SEQUENCE [LARGE SCALE GENOMIC DNA]</scope>
    <source>
        <strain evidence="1 2">RN42</strain>
    </source>
</reference>
<organism evidence="1 2">
    <name type="scientific">Ascobolus immersus RN42</name>
    <dbReference type="NCBI Taxonomy" id="1160509"/>
    <lineage>
        <taxon>Eukaryota</taxon>
        <taxon>Fungi</taxon>
        <taxon>Dikarya</taxon>
        <taxon>Ascomycota</taxon>
        <taxon>Pezizomycotina</taxon>
        <taxon>Pezizomycetes</taxon>
        <taxon>Pezizales</taxon>
        <taxon>Ascobolaceae</taxon>
        <taxon>Ascobolus</taxon>
    </lineage>
</organism>
<gene>
    <name evidence="1" type="ORF">BJ508DRAFT_312976</name>
</gene>
<evidence type="ECO:0000313" key="1">
    <source>
        <dbReference type="EMBL" id="RPA74341.1"/>
    </source>
</evidence>
<accession>A0A3N4HQK5</accession>
<protein>
    <submittedName>
        <fullName evidence="1">Uncharacterized protein</fullName>
    </submittedName>
</protein>
<keyword evidence="2" id="KW-1185">Reference proteome</keyword>
<proteinExistence type="predicted"/>
<evidence type="ECO:0000313" key="2">
    <source>
        <dbReference type="Proteomes" id="UP000275078"/>
    </source>
</evidence>
<name>A0A3N4HQK5_ASCIM</name>